<evidence type="ECO:0000313" key="3">
    <source>
        <dbReference type="Proteomes" id="UP001437256"/>
    </source>
</evidence>
<dbReference type="EMBL" id="JBBXMP010000510">
    <property type="protein sequence ID" value="KAL0057508.1"/>
    <property type="molecule type" value="Genomic_DNA"/>
</dbReference>
<feature type="transmembrane region" description="Helical" evidence="1">
    <location>
        <begin position="125"/>
        <end position="143"/>
    </location>
</feature>
<keyword evidence="1" id="KW-1133">Transmembrane helix</keyword>
<keyword evidence="1" id="KW-0812">Transmembrane</keyword>
<evidence type="ECO:0000313" key="2">
    <source>
        <dbReference type="EMBL" id="KAL0057508.1"/>
    </source>
</evidence>
<proteinExistence type="predicted"/>
<evidence type="ECO:0000256" key="1">
    <source>
        <dbReference type="SAM" id="Phobius"/>
    </source>
</evidence>
<protein>
    <submittedName>
        <fullName evidence="2">Uncharacterized protein</fullName>
    </submittedName>
</protein>
<accession>A0ABR2Z892</accession>
<dbReference type="Proteomes" id="UP001437256">
    <property type="component" value="Unassembled WGS sequence"/>
</dbReference>
<reference evidence="2 3" key="1">
    <citation type="submission" date="2024-05" db="EMBL/GenBank/DDBJ databases">
        <title>A draft genome resource for the thread blight pathogen Marasmius tenuissimus strain MS-2.</title>
        <authorList>
            <person name="Yulfo-Soto G.E."/>
            <person name="Baruah I.K."/>
            <person name="Amoako-Attah I."/>
            <person name="Bukari Y."/>
            <person name="Meinhardt L.W."/>
            <person name="Bailey B.A."/>
            <person name="Cohen S.P."/>
        </authorList>
    </citation>
    <scope>NUCLEOTIDE SEQUENCE [LARGE SCALE GENOMIC DNA]</scope>
    <source>
        <strain evidence="2 3">MS-2</strain>
    </source>
</reference>
<organism evidence="2 3">
    <name type="scientific">Marasmius tenuissimus</name>
    <dbReference type="NCBI Taxonomy" id="585030"/>
    <lineage>
        <taxon>Eukaryota</taxon>
        <taxon>Fungi</taxon>
        <taxon>Dikarya</taxon>
        <taxon>Basidiomycota</taxon>
        <taxon>Agaricomycotina</taxon>
        <taxon>Agaricomycetes</taxon>
        <taxon>Agaricomycetidae</taxon>
        <taxon>Agaricales</taxon>
        <taxon>Marasmiineae</taxon>
        <taxon>Marasmiaceae</taxon>
        <taxon>Marasmius</taxon>
    </lineage>
</organism>
<keyword evidence="3" id="KW-1185">Reference proteome</keyword>
<comment type="caution">
    <text evidence="2">The sequence shown here is derived from an EMBL/GenBank/DDBJ whole genome shotgun (WGS) entry which is preliminary data.</text>
</comment>
<feature type="transmembrane region" description="Helical" evidence="1">
    <location>
        <begin position="85"/>
        <end position="113"/>
    </location>
</feature>
<keyword evidence="1" id="KW-0472">Membrane</keyword>
<gene>
    <name evidence="2" type="ORF">AAF712_015849</name>
</gene>
<name>A0ABR2Z892_9AGAR</name>
<sequence length="197" mass="21190">MIITKCQVKVHSPLGMISAQTGLSVRILSIQIAEVTGFNLLQNTPVLPATSLTSVPRSNLIFNSMAATAETDMELQFVALFGESIILSVTGLVSSALLYGIYVILFYASVNILSRREGSHIARSALLIAIVFMFVISSFQIWADVGVILTGIREIFVDSIGTSFVGKQATYAEKFSILVSVQEALGPIEVEFVLAGL</sequence>